<dbReference type="Proteomes" id="UP001377567">
    <property type="component" value="Unassembled WGS sequence"/>
</dbReference>
<dbReference type="AlphaFoldDB" id="A0AAV5RXY3"/>
<evidence type="ECO:0000256" key="9">
    <source>
        <dbReference type="ARBA" id="ARBA00023136"/>
    </source>
</evidence>
<dbReference type="GO" id="GO:0006487">
    <property type="term" value="P:protein N-linked glycosylation"/>
    <property type="evidence" value="ECO:0007669"/>
    <property type="project" value="TreeGrafter"/>
</dbReference>
<sequence length="566" mass="63999">MAWTYLESAMMLIASLHLIKAPYTKVEESFSIQAIHDIINYGVSDISQYDHIKFPGAVPRSFIGPLVIAYLTKPLLFFSNLWNKGASVAPTQMETQLLVRGVIAFTNCLSIFYLKEKFQHLVDKESGAAVDEEGNKKNVKVANDFSFSSSGSWFLLFFMSSFHMMFYCSRPLPNFVLAFSMTNVALGLVLAGSSNLAIAILAFSAIVFRIEIAALGVAVTLLSIYYKKISLAKAARFGVMGLSLGITLSLFIDSYFWNNWGIPEVDSFIFNVLEGNSASWGTESPLAYINKYIPMIFLPPTVIILNYFSLRFAPTELKIVAFAGYIHVLLMSLQPHKEWRFILYAIPSIMMLGSLSAAYLWENVQVETFMNALYLFTLPMTVVISFTLSMMFLYISRMNYPGGDALAAFNNYIIGNNITNVTVHLSIPPCMTGVTLFGELEYNDYGVTYDRSENATELSSLWKTFDYAILMEQSMDNVPIKQARSNEWELIGSTEMFMGLNYTYINDVFFQEERNIPEIFRVAFNNKTIIPFAMEFAEKSLIKSDIFYTYKRVKPEQSSPYISNAM</sequence>
<evidence type="ECO:0000313" key="14">
    <source>
        <dbReference type="Proteomes" id="UP001377567"/>
    </source>
</evidence>
<gene>
    <name evidence="13" type="ORF">DAKH74_025630</name>
</gene>
<feature type="transmembrane region" description="Helical" evidence="12">
    <location>
        <begin position="292"/>
        <end position="310"/>
    </location>
</feature>
<dbReference type="EC" id="2.4.1.-" evidence="12"/>
<dbReference type="GO" id="GO:0052917">
    <property type="term" value="F:dol-P-Man:Man(7)GlcNAc(2)-PP-Dol alpha-1,6-mannosyltransferase activity"/>
    <property type="evidence" value="ECO:0007669"/>
    <property type="project" value="UniProtKB-EC"/>
</dbReference>
<keyword evidence="4 12" id="KW-0328">Glycosyltransferase</keyword>
<evidence type="ECO:0000256" key="12">
    <source>
        <dbReference type="RuleBase" id="RU363075"/>
    </source>
</evidence>
<dbReference type="PANTHER" id="PTHR22760">
    <property type="entry name" value="GLYCOSYLTRANSFERASE"/>
    <property type="match status" value="1"/>
</dbReference>
<evidence type="ECO:0000313" key="13">
    <source>
        <dbReference type="EMBL" id="GMM55947.1"/>
    </source>
</evidence>
<comment type="catalytic activity">
    <reaction evidence="11">
        <text>an alpha-D-Man-(1-&gt;2)-alpha-D-Man-(1-&gt;2)-alpha-D-Man-(1-&gt;3)-[alpha-D-Man-(1-&gt;2)-alpha-D-Man-(1-&gt;3)-alpha-D-Man-(1-&gt;6)]-beta-D-Man-(1-&gt;4)-beta-D-GlcNAc-(1-&gt;4)-alpha-D-GlcNAc-diphospho-di-trans,poly-cis-dolichol + a di-trans,poly-cis-dolichyl beta-D-mannosyl phosphate = an alpha-D-Man-(1-&gt;2)-alpha-D-Man-(1-&gt;2)-alpha-D-Man-(1-&gt;3)-[alpha-D-Man-(1-&gt;2)-alpha-D-Man-(1-&gt;3)-[alpha-D-Man-(1-&gt;6)]-alpha-D-Man-(1-&gt;6)]-beta-D-Man-(1-&gt;4)-beta-D-GlcNAc-(1-&gt;4)-alpha-D-GlcNAc-diphospho-di-trans,poly-cis-dolichol + a di-trans,poly-cis-dolichyl phosphate + H(+)</text>
        <dbReference type="Rhea" id="RHEA:29535"/>
        <dbReference type="Rhea" id="RHEA-COMP:19498"/>
        <dbReference type="Rhea" id="RHEA-COMP:19501"/>
        <dbReference type="Rhea" id="RHEA-COMP:19518"/>
        <dbReference type="Rhea" id="RHEA-COMP:19519"/>
        <dbReference type="ChEBI" id="CHEBI:15378"/>
        <dbReference type="ChEBI" id="CHEBI:57683"/>
        <dbReference type="ChEBI" id="CHEBI:58211"/>
        <dbReference type="ChEBI" id="CHEBI:132517"/>
        <dbReference type="ChEBI" id="CHEBI:132519"/>
        <dbReference type="EC" id="2.4.1.260"/>
    </reaction>
    <physiologicalReaction direction="left-to-right" evidence="11">
        <dbReference type="Rhea" id="RHEA:29536"/>
    </physiologicalReaction>
</comment>
<evidence type="ECO:0000256" key="3">
    <source>
        <dbReference type="ARBA" id="ARBA00007063"/>
    </source>
</evidence>
<keyword evidence="8 12" id="KW-1133">Transmembrane helix</keyword>
<feature type="transmembrane region" description="Helical" evidence="12">
    <location>
        <begin position="97"/>
        <end position="114"/>
    </location>
</feature>
<comment type="function">
    <text evidence="10">Mannosyltransferase that operates in the biosynthetic pathway of dolichol-linked oligosaccharides, the glycan precursors employed in protein asparagine (N)-glycosylation. The assembly of dolichol-linked oligosaccharides begins on the cytosolic side of the endoplasmic reticulum membrane and finishes in its lumen. The sequential addition of sugars to dolichol pyrophosphate produces dolichol-linked oligosaccharides containing fourteen sugars, including two GlcNAcs, nine mannoses and three glucoses. Once assembled, the oligosaccharide is transferred from the lipid to nascent proteins by oligosaccharyltransferases. In the lumen of the endoplasmic reticulum, adds the eighth mannose residue in an alpha-1,6 linkage onto Man(7)GlcNAc(2)-PP-dolichol to produce Man(8)GlcNAc(2)-PP-dolichol.</text>
</comment>
<comment type="pathway">
    <text evidence="2">Protein modification; protein glycosylation.</text>
</comment>
<evidence type="ECO:0000256" key="1">
    <source>
        <dbReference type="ARBA" id="ARBA00004477"/>
    </source>
</evidence>
<name>A0AAV5RXY3_MAUHU</name>
<keyword evidence="5" id="KW-0808">Transferase</keyword>
<evidence type="ECO:0000256" key="7">
    <source>
        <dbReference type="ARBA" id="ARBA00022824"/>
    </source>
</evidence>
<evidence type="ECO:0000256" key="5">
    <source>
        <dbReference type="ARBA" id="ARBA00022679"/>
    </source>
</evidence>
<feature type="transmembrane region" description="Helical" evidence="12">
    <location>
        <begin position="341"/>
        <end position="361"/>
    </location>
</feature>
<feature type="transmembrane region" description="Helical" evidence="12">
    <location>
        <begin position="373"/>
        <end position="395"/>
    </location>
</feature>
<proteinExistence type="inferred from homology"/>
<keyword evidence="9 12" id="KW-0472">Membrane</keyword>
<keyword evidence="6 12" id="KW-0812">Transmembrane</keyword>
<protein>
    <recommendedName>
        <fullName evidence="12">Mannosyltransferase</fullName>
        <ecNumber evidence="12">2.4.1.-</ecNumber>
    </recommendedName>
</protein>
<comment type="similarity">
    <text evidence="3 12">Belongs to the glycosyltransferase 22 family.</text>
</comment>
<organism evidence="13 14">
    <name type="scientific">Maudiozyma humilis</name>
    <name type="common">Sour dough yeast</name>
    <name type="synonym">Kazachstania humilis</name>
    <dbReference type="NCBI Taxonomy" id="51915"/>
    <lineage>
        <taxon>Eukaryota</taxon>
        <taxon>Fungi</taxon>
        <taxon>Dikarya</taxon>
        <taxon>Ascomycota</taxon>
        <taxon>Saccharomycotina</taxon>
        <taxon>Saccharomycetes</taxon>
        <taxon>Saccharomycetales</taxon>
        <taxon>Saccharomycetaceae</taxon>
        <taxon>Maudiozyma</taxon>
    </lineage>
</organism>
<feature type="transmembrane region" description="Helical" evidence="12">
    <location>
        <begin position="317"/>
        <end position="335"/>
    </location>
</feature>
<dbReference type="GO" id="GO:0005789">
    <property type="term" value="C:endoplasmic reticulum membrane"/>
    <property type="evidence" value="ECO:0007669"/>
    <property type="project" value="UniProtKB-SubCell"/>
</dbReference>
<keyword evidence="7 12" id="KW-0256">Endoplasmic reticulum</keyword>
<dbReference type="Pfam" id="PF03901">
    <property type="entry name" value="Glyco_transf_22"/>
    <property type="match status" value="1"/>
</dbReference>
<comment type="caution">
    <text evidence="13">The sequence shown here is derived from an EMBL/GenBank/DDBJ whole genome shotgun (WGS) entry which is preliminary data.</text>
</comment>
<feature type="transmembrane region" description="Helical" evidence="12">
    <location>
        <begin position="150"/>
        <end position="168"/>
    </location>
</feature>
<dbReference type="PANTHER" id="PTHR22760:SF1">
    <property type="entry name" value="DOL-P-MAN:MAN(7)GLCNAC(2)-PP-DOL ALPHA-1,6-MANNOSYLTRANSFERASE"/>
    <property type="match status" value="1"/>
</dbReference>
<keyword evidence="14" id="KW-1185">Reference proteome</keyword>
<accession>A0AAV5RXY3</accession>
<feature type="transmembrane region" description="Helical" evidence="12">
    <location>
        <begin position="237"/>
        <end position="257"/>
    </location>
</feature>
<evidence type="ECO:0000256" key="6">
    <source>
        <dbReference type="ARBA" id="ARBA00022692"/>
    </source>
</evidence>
<dbReference type="InterPro" id="IPR005599">
    <property type="entry name" value="GPI_mannosylTrfase"/>
</dbReference>
<evidence type="ECO:0000256" key="2">
    <source>
        <dbReference type="ARBA" id="ARBA00004922"/>
    </source>
</evidence>
<dbReference type="EMBL" id="BTGD01000006">
    <property type="protein sequence ID" value="GMM55947.1"/>
    <property type="molecule type" value="Genomic_DNA"/>
</dbReference>
<evidence type="ECO:0000256" key="10">
    <source>
        <dbReference type="ARBA" id="ARBA00044721"/>
    </source>
</evidence>
<reference evidence="13 14" key="1">
    <citation type="journal article" date="2023" name="Elife">
        <title>Identification of key yeast species and microbe-microbe interactions impacting larval growth of Drosophila in the wild.</title>
        <authorList>
            <person name="Mure A."/>
            <person name="Sugiura Y."/>
            <person name="Maeda R."/>
            <person name="Honda K."/>
            <person name="Sakurai N."/>
            <person name="Takahashi Y."/>
            <person name="Watada M."/>
            <person name="Katoh T."/>
            <person name="Gotoh A."/>
            <person name="Gotoh Y."/>
            <person name="Taniguchi I."/>
            <person name="Nakamura K."/>
            <person name="Hayashi T."/>
            <person name="Katayama T."/>
            <person name="Uemura T."/>
            <person name="Hattori Y."/>
        </authorList>
    </citation>
    <scope>NUCLEOTIDE SEQUENCE [LARGE SCALE GENOMIC DNA]</scope>
    <source>
        <strain evidence="13 14">KH-74</strain>
    </source>
</reference>
<evidence type="ECO:0000256" key="4">
    <source>
        <dbReference type="ARBA" id="ARBA00022676"/>
    </source>
</evidence>
<evidence type="ECO:0000256" key="11">
    <source>
        <dbReference type="ARBA" id="ARBA00048899"/>
    </source>
</evidence>
<comment type="subcellular location">
    <subcellularLocation>
        <location evidence="1 12">Endoplasmic reticulum membrane</location>
        <topology evidence="1 12">Multi-pass membrane protein</topology>
    </subcellularLocation>
</comment>
<evidence type="ECO:0000256" key="8">
    <source>
        <dbReference type="ARBA" id="ARBA00022989"/>
    </source>
</evidence>